<protein>
    <recommendedName>
        <fullName evidence="5">GDP-mannose pyrophosphatase</fullName>
    </recommendedName>
    <alternativeName>
        <fullName evidence="7">GDP-mannose hydrolase</fullName>
    </alternativeName>
    <alternativeName>
        <fullName evidence="8">GDPMK</fullName>
    </alternativeName>
</protein>
<accession>A0A2D2B445</accession>
<sequence>MPVRTVHSGWLDLHLVTLTAPDGSTYERYVEDHGRAVAVLPYNPETRKALLVSLPRAAMLYAGGTAVLEAPAGIIEPGENAADCARRELVEEAGLEVETLEPAGATWMSPGTTTEQVTLFLAPYADRQRTGLGGGVEHENEHIVVHEVPLGDLAAVIDGEVPTDAKTRILVETLRRRRPELF</sequence>
<keyword evidence="9" id="KW-0479">Metal-binding</keyword>
<reference evidence="12 13" key="1">
    <citation type="submission" date="2017-10" db="EMBL/GenBank/DDBJ databases">
        <title>Genome sequence of Caulobacter mirabilis FWC38.</title>
        <authorList>
            <person name="Fiebig A."/>
            <person name="Crosson S."/>
        </authorList>
    </citation>
    <scope>NUCLEOTIDE SEQUENCE [LARGE SCALE GENOMIC DNA]</scope>
    <source>
        <strain evidence="12 13">FWC 38</strain>
    </source>
</reference>
<dbReference type="GO" id="GO:0016818">
    <property type="term" value="F:hydrolase activity, acting on acid anhydrides, in phosphorus-containing anhydrides"/>
    <property type="evidence" value="ECO:0007669"/>
    <property type="project" value="InterPro"/>
</dbReference>
<feature type="binding site" evidence="9">
    <location>
        <position position="88"/>
    </location>
    <ligand>
        <name>Mg(2+)</name>
        <dbReference type="ChEBI" id="CHEBI:18420"/>
        <label>1</label>
    </ligand>
</feature>
<dbReference type="KEGG" id="cmb:CSW64_14605"/>
<dbReference type="InterPro" id="IPR000086">
    <property type="entry name" value="NUDIX_hydrolase_dom"/>
</dbReference>
<evidence type="ECO:0000256" key="3">
    <source>
        <dbReference type="ARBA" id="ARBA00007275"/>
    </source>
</evidence>
<keyword evidence="13" id="KW-1185">Reference proteome</keyword>
<dbReference type="EMBL" id="CP024201">
    <property type="protein sequence ID" value="ATQ45030.1"/>
    <property type="molecule type" value="Genomic_DNA"/>
</dbReference>
<evidence type="ECO:0000256" key="4">
    <source>
        <dbReference type="ARBA" id="ARBA00011738"/>
    </source>
</evidence>
<evidence type="ECO:0000256" key="2">
    <source>
        <dbReference type="ARBA" id="ARBA00001946"/>
    </source>
</evidence>
<dbReference type="PANTHER" id="PTHR11839">
    <property type="entry name" value="UDP/ADP-SUGAR PYROPHOSPHATASE"/>
    <property type="match status" value="1"/>
</dbReference>
<evidence type="ECO:0000313" key="13">
    <source>
        <dbReference type="Proteomes" id="UP000228945"/>
    </source>
</evidence>
<dbReference type="InterPro" id="IPR020084">
    <property type="entry name" value="NUDIX_hydrolase_CS"/>
</dbReference>
<dbReference type="SUPFAM" id="SSF55811">
    <property type="entry name" value="Nudix"/>
    <property type="match status" value="1"/>
</dbReference>
<comment type="catalytic activity">
    <reaction evidence="1">
        <text>GDP-alpha-D-mannose + H2O = alpha-D-mannose 1-phosphate + GMP + 2 H(+)</text>
        <dbReference type="Rhea" id="RHEA:27978"/>
        <dbReference type="ChEBI" id="CHEBI:15377"/>
        <dbReference type="ChEBI" id="CHEBI:15378"/>
        <dbReference type="ChEBI" id="CHEBI:57527"/>
        <dbReference type="ChEBI" id="CHEBI:58115"/>
        <dbReference type="ChEBI" id="CHEBI:58409"/>
    </reaction>
</comment>
<keyword evidence="6 12" id="KW-0378">Hydrolase</keyword>
<dbReference type="Gene3D" id="3.90.79.10">
    <property type="entry name" value="Nucleoside Triphosphate Pyrophosphohydrolase"/>
    <property type="match status" value="1"/>
</dbReference>
<dbReference type="GO" id="GO:0019693">
    <property type="term" value="P:ribose phosphate metabolic process"/>
    <property type="evidence" value="ECO:0007669"/>
    <property type="project" value="TreeGrafter"/>
</dbReference>
<feature type="binding site" evidence="9">
    <location>
        <position position="141"/>
    </location>
    <ligand>
        <name>Mg(2+)</name>
        <dbReference type="ChEBI" id="CHEBI:18420"/>
        <label>1</label>
    </ligand>
</feature>
<comment type="similarity">
    <text evidence="3">Belongs to the Nudix hydrolase family. NudK subfamily.</text>
</comment>
<evidence type="ECO:0000256" key="5">
    <source>
        <dbReference type="ARBA" id="ARBA00016377"/>
    </source>
</evidence>
<organism evidence="12 13">
    <name type="scientific">Caulobacter mirabilis</name>
    <dbReference type="NCBI Taxonomy" id="69666"/>
    <lineage>
        <taxon>Bacteria</taxon>
        <taxon>Pseudomonadati</taxon>
        <taxon>Pseudomonadota</taxon>
        <taxon>Alphaproteobacteria</taxon>
        <taxon>Caulobacterales</taxon>
        <taxon>Caulobacteraceae</taxon>
        <taxon>Caulobacter</taxon>
    </lineage>
</organism>
<keyword evidence="9" id="KW-0460">Magnesium</keyword>
<dbReference type="NCBIfam" id="TIGR00052">
    <property type="entry name" value="nudix-type nucleoside diphosphatase, YffH/AdpP family"/>
    <property type="match status" value="1"/>
</dbReference>
<dbReference type="InterPro" id="IPR015797">
    <property type="entry name" value="NUDIX_hydrolase-like_dom_sf"/>
</dbReference>
<evidence type="ECO:0000256" key="6">
    <source>
        <dbReference type="ARBA" id="ARBA00022801"/>
    </source>
</evidence>
<name>A0A2D2B445_9CAUL</name>
<dbReference type="GO" id="GO:0046872">
    <property type="term" value="F:metal ion binding"/>
    <property type="evidence" value="ECO:0007669"/>
    <property type="project" value="UniProtKB-KW"/>
</dbReference>
<gene>
    <name evidence="12" type="ORF">CSW64_14605</name>
</gene>
<feature type="domain" description="Nudix hydrolase" evidence="11">
    <location>
        <begin position="32"/>
        <end position="176"/>
    </location>
</feature>
<comment type="cofactor">
    <cofactor evidence="2 9">
        <name>Mg(2+)</name>
        <dbReference type="ChEBI" id="CHEBI:18420"/>
    </cofactor>
</comment>
<dbReference type="PROSITE" id="PS00893">
    <property type="entry name" value="NUDIX_BOX"/>
    <property type="match status" value="1"/>
</dbReference>
<dbReference type="InterPro" id="IPR004385">
    <property type="entry name" value="NDP_pyrophosphatase"/>
</dbReference>
<comment type="subunit">
    <text evidence="4">Homodimer.</text>
</comment>
<dbReference type="AlphaFoldDB" id="A0A2D2B445"/>
<evidence type="ECO:0000256" key="9">
    <source>
        <dbReference type="PIRSR" id="PIRSR604385-2"/>
    </source>
</evidence>
<dbReference type="OrthoDB" id="5292471at2"/>
<dbReference type="PROSITE" id="PS51462">
    <property type="entry name" value="NUDIX"/>
    <property type="match status" value="1"/>
</dbReference>
<dbReference type="PANTHER" id="PTHR11839:SF18">
    <property type="entry name" value="NUDIX HYDROLASE DOMAIN-CONTAINING PROTEIN"/>
    <property type="match status" value="1"/>
</dbReference>
<evidence type="ECO:0000256" key="1">
    <source>
        <dbReference type="ARBA" id="ARBA00000847"/>
    </source>
</evidence>
<proteinExistence type="inferred from homology"/>
<evidence type="ECO:0000256" key="8">
    <source>
        <dbReference type="ARBA" id="ARBA00032272"/>
    </source>
</evidence>
<evidence type="ECO:0000256" key="7">
    <source>
        <dbReference type="ARBA" id="ARBA00032162"/>
    </source>
</evidence>
<dbReference type="Pfam" id="PF00293">
    <property type="entry name" value="NUDIX"/>
    <property type="match status" value="1"/>
</dbReference>
<evidence type="ECO:0000313" key="12">
    <source>
        <dbReference type="EMBL" id="ATQ45030.1"/>
    </source>
</evidence>
<dbReference type="GO" id="GO:0006753">
    <property type="term" value="P:nucleoside phosphate metabolic process"/>
    <property type="evidence" value="ECO:0007669"/>
    <property type="project" value="TreeGrafter"/>
</dbReference>
<dbReference type="Proteomes" id="UP000228945">
    <property type="component" value="Chromosome"/>
</dbReference>
<feature type="binding site" evidence="9">
    <location>
        <position position="72"/>
    </location>
    <ligand>
        <name>Mg(2+)</name>
        <dbReference type="ChEBI" id="CHEBI:18420"/>
        <label>1</label>
    </ligand>
</feature>
<evidence type="ECO:0000256" key="10">
    <source>
        <dbReference type="PIRSR" id="PIRSR604385-3"/>
    </source>
</evidence>
<evidence type="ECO:0000259" key="11">
    <source>
        <dbReference type="PROSITE" id="PS51462"/>
    </source>
</evidence>
<dbReference type="GO" id="GO:0005829">
    <property type="term" value="C:cytosol"/>
    <property type="evidence" value="ECO:0007669"/>
    <property type="project" value="TreeGrafter"/>
</dbReference>
<feature type="binding site" evidence="9">
    <location>
        <position position="92"/>
    </location>
    <ligand>
        <name>Mg(2+)</name>
        <dbReference type="ChEBI" id="CHEBI:18420"/>
        <label>1</label>
    </ligand>
</feature>
<feature type="short sequence motif" description="Nudix box" evidence="10">
    <location>
        <begin position="73"/>
        <end position="95"/>
    </location>
</feature>